<evidence type="ECO:0000256" key="17">
    <source>
        <dbReference type="ARBA" id="ARBA00023136"/>
    </source>
</evidence>
<dbReference type="Pfam" id="PF03147">
    <property type="entry name" value="FDX-ACB"/>
    <property type="match status" value="1"/>
</dbReference>
<evidence type="ECO:0000256" key="1">
    <source>
        <dbReference type="ARBA" id="ARBA00004305"/>
    </source>
</evidence>
<dbReference type="Pfam" id="PF03901">
    <property type="entry name" value="Glyco_transf_22"/>
    <property type="match status" value="1"/>
</dbReference>
<evidence type="ECO:0000256" key="9">
    <source>
        <dbReference type="ARBA" id="ARBA00022692"/>
    </source>
</evidence>
<name>A0A5N4C7Q5_CAMDR</name>
<dbReference type="GO" id="GO:0005524">
    <property type="term" value="F:ATP binding"/>
    <property type="evidence" value="ECO:0007669"/>
    <property type="project" value="UniProtKB-KW"/>
</dbReference>
<comment type="caution">
    <text evidence="22">The sequence shown here is derived from an EMBL/GenBank/DDBJ whole genome shotgun (WGS) entry which is preliminary data.</text>
</comment>
<keyword evidence="8" id="KW-0808">Transferase</keyword>
<evidence type="ECO:0000256" key="2">
    <source>
        <dbReference type="ARBA" id="ARBA00004477"/>
    </source>
</evidence>
<feature type="transmembrane region" description="Helical" evidence="20">
    <location>
        <begin position="613"/>
        <end position="635"/>
    </location>
</feature>
<dbReference type="EC" id="2.4.1.-" evidence="20"/>
<evidence type="ECO:0000256" key="7">
    <source>
        <dbReference type="ARBA" id="ARBA00022676"/>
    </source>
</evidence>
<evidence type="ECO:0000256" key="3">
    <source>
        <dbReference type="ARBA" id="ARBA00004922"/>
    </source>
</evidence>
<keyword evidence="12" id="KW-0067">ATP-binding</keyword>
<feature type="transmembrane region" description="Helical" evidence="20">
    <location>
        <begin position="548"/>
        <end position="567"/>
    </location>
</feature>
<comment type="similarity">
    <text evidence="5">Belongs to the class-II aminoacyl-tRNA synthetase family.</text>
</comment>
<dbReference type="PANTHER" id="PTHR22760">
    <property type="entry name" value="GLYCOSYLTRANSFERASE"/>
    <property type="match status" value="1"/>
</dbReference>
<dbReference type="SMART" id="SM00896">
    <property type="entry name" value="FDX-ACB"/>
    <property type="match status" value="1"/>
</dbReference>
<feature type="transmembrane region" description="Helical" evidence="20">
    <location>
        <begin position="505"/>
        <end position="527"/>
    </location>
</feature>
<dbReference type="PANTHER" id="PTHR22760:SF2">
    <property type="entry name" value="ALPHA-1,2-MANNOSYLTRANSFERASE ALG9"/>
    <property type="match status" value="1"/>
</dbReference>
<protein>
    <recommendedName>
        <fullName evidence="20">Mannosyltransferase</fullName>
        <ecNumber evidence="20">2.4.1.-</ecNumber>
    </recommendedName>
</protein>
<dbReference type="GO" id="GO:0000026">
    <property type="term" value="F:alpha-1,2-mannosyltransferase activity"/>
    <property type="evidence" value="ECO:0007669"/>
    <property type="project" value="TreeGrafter"/>
</dbReference>
<evidence type="ECO:0000313" key="22">
    <source>
        <dbReference type="EMBL" id="KAB1254942.1"/>
    </source>
</evidence>
<evidence type="ECO:0000256" key="13">
    <source>
        <dbReference type="ARBA" id="ARBA00022917"/>
    </source>
</evidence>
<dbReference type="GO" id="GO:0004826">
    <property type="term" value="F:phenylalanine-tRNA ligase activity"/>
    <property type="evidence" value="ECO:0007669"/>
    <property type="project" value="UniProtKB-EC"/>
</dbReference>
<sequence length="764" mass="87694">MPAFHETLFILGFNKNLKDGCLRSLLDHLKCILDSLLSQTLLEGSKRSSSVEFVFQPNRKDYVINVKSHSFGPDCVKDLTIGSVTTSATSAIHKDQCFVCVSVNLDLLAMLVWGISDWRMLWTFDTRFLKNFVPGKIEPFKSYSLHPPHYVHDISFWIDEKKRFDEVEFHTVARAVSQDTVISIRFLSRFQHPKTEQVSLCYRLTYQTCDKALTQQQILGLSVVSISKGYWEIGLIQDIEEWGALRLSGNKAGQVWAPEGSTAFKCLLSARLCAALLSNVSDCDETFNYWEPTHYLIYGKGFQTWEYSPAYAIRSYAYLLLHAWPAAFHARILQTNKILVFYFLRCLLAFVSCICELYFYKAVCKKFGLHVSRMMLAFLVLSTGMFCSSSAFLPSSFCMYTTLIAMTGWYMDKTSIAVLGVAAGAILGWPFSAALGLPIAFDVLVMKHGWKNFINWSLVALMLFLVPVVVIDSYYYGKLVIAPLNIVLYNVFTSHGPDLYGTEPWYFYLINGFLNFNVVFALALLVLPLTSLMEYLLQRFHVQNLGHPYWLTLAPMYIWFIIFFIQPHKEERFLFPVYPLICLCGAVALSALQKCYHFVFQRYRLEHYTVTSNWLALGTLFLFGLLSFSRSVALFRGYHGPLDLYPEFYRIATDPTIHTVPEGRPVNVCVGKEWYRFPSSFLLPDNWQLQFIPSEFRGQLPKPFAEGPLATRIVPTDMNDQNLEEPSRYVRAIFSLFTTLKRVLPLKSVGIHITALMRWAFFRK</sequence>
<keyword evidence="10" id="KW-0547">Nucleotide-binding</keyword>
<accession>A0A5N4C7Q5</accession>
<evidence type="ECO:0000256" key="15">
    <source>
        <dbReference type="ARBA" id="ARBA00022989"/>
    </source>
</evidence>
<keyword evidence="13" id="KW-0648">Protein biosynthesis</keyword>
<comment type="catalytic activity">
    <reaction evidence="19">
        <text>tRNA(Phe) + L-phenylalanine + ATP = L-phenylalanyl-tRNA(Phe) + AMP + diphosphate + H(+)</text>
        <dbReference type="Rhea" id="RHEA:19413"/>
        <dbReference type="Rhea" id="RHEA-COMP:9668"/>
        <dbReference type="Rhea" id="RHEA-COMP:9699"/>
        <dbReference type="ChEBI" id="CHEBI:15378"/>
        <dbReference type="ChEBI" id="CHEBI:30616"/>
        <dbReference type="ChEBI" id="CHEBI:33019"/>
        <dbReference type="ChEBI" id="CHEBI:58095"/>
        <dbReference type="ChEBI" id="CHEBI:78442"/>
        <dbReference type="ChEBI" id="CHEBI:78531"/>
        <dbReference type="ChEBI" id="CHEBI:456215"/>
        <dbReference type="EC" id="6.1.1.20"/>
    </reaction>
</comment>
<evidence type="ECO:0000256" key="11">
    <source>
        <dbReference type="ARBA" id="ARBA00022824"/>
    </source>
</evidence>
<evidence type="ECO:0000256" key="14">
    <source>
        <dbReference type="ARBA" id="ARBA00022946"/>
    </source>
</evidence>
<keyword evidence="7 20" id="KW-0328">Glycosyltransferase</keyword>
<evidence type="ECO:0000256" key="4">
    <source>
        <dbReference type="ARBA" id="ARBA00007063"/>
    </source>
</evidence>
<evidence type="ECO:0000256" key="19">
    <source>
        <dbReference type="ARBA" id="ARBA00049255"/>
    </source>
</evidence>
<comment type="subcellular location">
    <subcellularLocation>
        <location evidence="2 20">Endoplasmic reticulum membrane</location>
        <topology evidence="2 20">Multi-pass membrane protein</topology>
    </subcellularLocation>
    <subcellularLocation>
        <location evidence="1">Mitochondrion matrix</location>
    </subcellularLocation>
</comment>
<evidence type="ECO:0000256" key="5">
    <source>
        <dbReference type="ARBA" id="ARBA00008226"/>
    </source>
</evidence>
<keyword evidence="9 20" id="KW-0812">Transmembrane</keyword>
<keyword evidence="23" id="KW-1185">Reference proteome</keyword>
<feature type="transmembrane region" description="Helical" evidence="20">
    <location>
        <begin position="453"/>
        <end position="476"/>
    </location>
</feature>
<organism evidence="22 23">
    <name type="scientific">Camelus dromedarius</name>
    <name type="common">Dromedary</name>
    <name type="synonym">Arabian camel</name>
    <dbReference type="NCBI Taxonomy" id="9838"/>
    <lineage>
        <taxon>Eukaryota</taxon>
        <taxon>Metazoa</taxon>
        <taxon>Chordata</taxon>
        <taxon>Craniata</taxon>
        <taxon>Vertebrata</taxon>
        <taxon>Euteleostomi</taxon>
        <taxon>Mammalia</taxon>
        <taxon>Eutheria</taxon>
        <taxon>Laurasiatheria</taxon>
        <taxon>Artiodactyla</taxon>
        <taxon>Tylopoda</taxon>
        <taxon>Camelidae</taxon>
        <taxon>Camelus</taxon>
    </lineage>
</organism>
<dbReference type="GO" id="GO:0006487">
    <property type="term" value="P:protein N-linked glycosylation"/>
    <property type="evidence" value="ECO:0007669"/>
    <property type="project" value="TreeGrafter"/>
</dbReference>
<dbReference type="Gene3D" id="3.30.70.380">
    <property type="entry name" value="Ferrodoxin-fold anticodon-binding domain"/>
    <property type="match status" value="1"/>
</dbReference>
<evidence type="ECO:0000259" key="21">
    <source>
        <dbReference type="SMART" id="SM00896"/>
    </source>
</evidence>
<dbReference type="SUPFAM" id="SSF54991">
    <property type="entry name" value="Anticodon-binding domain of PheRS"/>
    <property type="match status" value="1"/>
</dbReference>
<dbReference type="FunFam" id="3.30.70.380:FF:000002">
    <property type="entry name" value="phenylalanine--tRNA ligase, mitochondrial"/>
    <property type="match status" value="1"/>
</dbReference>
<dbReference type="InterPro" id="IPR036690">
    <property type="entry name" value="Fdx_antiC-bd_sf"/>
</dbReference>
<dbReference type="InterPro" id="IPR005121">
    <property type="entry name" value="Fdx_antiC-bd"/>
</dbReference>
<comment type="pathway">
    <text evidence="3">Protein modification; protein glycosylation.</text>
</comment>
<keyword evidence="11 20" id="KW-0256">Endoplasmic reticulum</keyword>
<dbReference type="STRING" id="9838.ENSCDRP00005032770"/>
<keyword evidence="6" id="KW-0436">Ligase</keyword>
<proteinExistence type="inferred from homology"/>
<feature type="transmembrane region" description="Helical" evidence="20">
    <location>
        <begin position="573"/>
        <end position="592"/>
    </location>
</feature>
<feature type="domain" description="FDX-ACB" evidence="21">
    <location>
        <begin position="144"/>
        <end position="230"/>
    </location>
</feature>
<dbReference type="UniPathway" id="UPA00378"/>
<evidence type="ECO:0000256" key="6">
    <source>
        <dbReference type="ARBA" id="ARBA00022598"/>
    </source>
</evidence>
<keyword evidence="15 20" id="KW-1133">Transmembrane helix</keyword>
<keyword evidence="17 20" id="KW-0472">Membrane</keyword>
<dbReference type="GO" id="GO:0005759">
    <property type="term" value="C:mitochondrial matrix"/>
    <property type="evidence" value="ECO:0007669"/>
    <property type="project" value="UniProtKB-SubCell"/>
</dbReference>
<reference evidence="22 23" key="1">
    <citation type="journal article" date="2019" name="Mol. Ecol. Resour.">
        <title>Improving Illumina assemblies with Hi-C and long reads: an example with the North African dromedary.</title>
        <authorList>
            <person name="Elbers J.P."/>
            <person name="Rogers M.F."/>
            <person name="Perelman P.L."/>
            <person name="Proskuryakova A.A."/>
            <person name="Serdyukova N.A."/>
            <person name="Johnson W.E."/>
            <person name="Horin P."/>
            <person name="Corander J."/>
            <person name="Murphy D."/>
            <person name="Burger P.A."/>
        </authorList>
    </citation>
    <scope>NUCLEOTIDE SEQUENCE [LARGE SCALE GENOMIC DNA]</scope>
    <source>
        <strain evidence="22">Drom800</strain>
        <tissue evidence="22">Blood</tissue>
    </source>
</reference>
<dbReference type="AlphaFoldDB" id="A0A5N4C7Q5"/>
<dbReference type="InterPro" id="IPR045864">
    <property type="entry name" value="aa-tRNA-synth_II/BPL/LPL"/>
</dbReference>
<evidence type="ECO:0000256" key="18">
    <source>
        <dbReference type="ARBA" id="ARBA00023146"/>
    </source>
</evidence>
<gene>
    <name evidence="22" type="ORF">Cadr_000028994</name>
</gene>
<evidence type="ECO:0000256" key="20">
    <source>
        <dbReference type="RuleBase" id="RU363075"/>
    </source>
</evidence>
<dbReference type="InterPro" id="IPR005599">
    <property type="entry name" value="GPI_mannosylTrfase"/>
</dbReference>
<keyword evidence="18" id="KW-0030">Aminoacyl-tRNA synthetase</keyword>
<dbReference type="GO" id="GO:0006412">
    <property type="term" value="P:translation"/>
    <property type="evidence" value="ECO:0007669"/>
    <property type="project" value="UniProtKB-KW"/>
</dbReference>
<evidence type="ECO:0000313" key="23">
    <source>
        <dbReference type="Proteomes" id="UP000299084"/>
    </source>
</evidence>
<evidence type="ECO:0000256" key="12">
    <source>
        <dbReference type="ARBA" id="ARBA00022840"/>
    </source>
</evidence>
<dbReference type="EMBL" id="JWIN03000033">
    <property type="protein sequence ID" value="KAB1254942.1"/>
    <property type="molecule type" value="Genomic_DNA"/>
</dbReference>
<dbReference type="Gene3D" id="3.30.930.10">
    <property type="entry name" value="Bira Bifunctional Protein, Domain 2"/>
    <property type="match status" value="1"/>
</dbReference>
<keyword evidence="14" id="KW-0809">Transit peptide</keyword>
<keyword evidence="16" id="KW-0496">Mitochondrion</keyword>
<evidence type="ECO:0000256" key="8">
    <source>
        <dbReference type="ARBA" id="ARBA00022679"/>
    </source>
</evidence>
<evidence type="ECO:0000256" key="10">
    <source>
        <dbReference type="ARBA" id="ARBA00022741"/>
    </source>
</evidence>
<comment type="similarity">
    <text evidence="4 20">Belongs to the glycosyltransferase 22 family.</text>
</comment>
<evidence type="ECO:0000256" key="16">
    <source>
        <dbReference type="ARBA" id="ARBA00023128"/>
    </source>
</evidence>
<feature type="transmembrane region" description="Helical" evidence="20">
    <location>
        <begin position="371"/>
        <end position="393"/>
    </location>
</feature>
<dbReference type="Proteomes" id="UP000299084">
    <property type="component" value="Unassembled WGS sequence"/>
</dbReference>
<feature type="transmembrane region" description="Helical" evidence="20">
    <location>
        <begin position="416"/>
        <end position="441"/>
    </location>
</feature>
<feature type="transmembrane region" description="Helical" evidence="20">
    <location>
        <begin position="339"/>
        <end position="359"/>
    </location>
</feature>
<dbReference type="GO" id="GO:0005789">
    <property type="term" value="C:endoplasmic reticulum membrane"/>
    <property type="evidence" value="ECO:0007669"/>
    <property type="project" value="UniProtKB-SubCell"/>
</dbReference>